<feature type="non-terminal residue" evidence="2">
    <location>
        <position position="1"/>
    </location>
</feature>
<organism evidence="2 3">
    <name type="scientific">Aquatica leii</name>
    <dbReference type="NCBI Taxonomy" id="1421715"/>
    <lineage>
        <taxon>Eukaryota</taxon>
        <taxon>Metazoa</taxon>
        <taxon>Ecdysozoa</taxon>
        <taxon>Arthropoda</taxon>
        <taxon>Hexapoda</taxon>
        <taxon>Insecta</taxon>
        <taxon>Pterygota</taxon>
        <taxon>Neoptera</taxon>
        <taxon>Endopterygota</taxon>
        <taxon>Coleoptera</taxon>
        <taxon>Polyphaga</taxon>
        <taxon>Elateriformia</taxon>
        <taxon>Elateroidea</taxon>
        <taxon>Lampyridae</taxon>
        <taxon>Luciolinae</taxon>
        <taxon>Aquatica</taxon>
    </lineage>
</organism>
<proteinExistence type="predicted"/>
<sequence length="66" mass="7451">NSRLLDISSGNFDAVIPLRMILGLCEDFKKVVVNCRQELVLLRSNTDNNALVVDDNIKTIKVQLHK</sequence>
<evidence type="ECO:0000313" key="3">
    <source>
        <dbReference type="Proteomes" id="UP001353858"/>
    </source>
</evidence>
<comment type="caution">
    <text evidence="2">The sequence shown here is derived from an EMBL/GenBank/DDBJ whole genome shotgun (WGS) entry which is preliminary data.</text>
</comment>
<dbReference type="EMBL" id="JARPUR010000001">
    <property type="protein sequence ID" value="KAK4884905.1"/>
    <property type="molecule type" value="Genomic_DNA"/>
</dbReference>
<accession>A0AAN7PB80</accession>
<dbReference type="InterPro" id="IPR049512">
    <property type="entry name" value="DJR-like_dom"/>
</dbReference>
<gene>
    <name evidence="2" type="ORF">RN001_001176</name>
</gene>
<dbReference type="Pfam" id="PF21738">
    <property type="entry name" value="DJR-like_dom"/>
    <property type="match status" value="1"/>
</dbReference>
<dbReference type="AlphaFoldDB" id="A0AAN7PB80"/>
<protein>
    <recommendedName>
        <fullName evidence="1">Double jelly roll-like domain-containing protein</fullName>
    </recommendedName>
</protein>
<name>A0AAN7PB80_9COLE</name>
<feature type="domain" description="Double jelly roll-like" evidence="1">
    <location>
        <begin position="8"/>
        <end position="64"/>
    </location>
</feature>
<reference evidence="3" key="1">
    <citation type="submission" date="2023-01" db="EMBL/GenBank/DDBJ databases">
        <title>Key to firefly adult light organ development and bioluminescence: homeobox transcription factors regulate luciferase expression and transportation to peroxisome.</title>
        <authorList>
            <person name="Fu X."/>
        </authorList>
    </citation>
    <scope>NUCLEOTIDE SEQUENCE [LARGE SCALE GENOMIC DNA]</scope>
</reference>
<feature type="non-terminal residue" evidence="2">
    <location>
        <position position="66"/>
    </location>
</feature>
<evidence type="ECO:0000313" key="2">
    <source>
        <dbReference type="EMBL" id="KAK4884905.1"/>
    </source>
</evidence>
<evidence type="ECO:0000259" key="1">
    <source>
        <dbReference type="Pfam" id="PF21738"/>
    </source>
</evidence>
<dbReference type="Proteomes" id="UP001353858">
    <property type="component" value="Unassembled WGS sequence"/>
</dbReference>
<keyword evidence="3" id="KW-1185">Reference proteome</keyword>